<dbReference type="Proteomes" id="UP000094444">
    <property type="component" value="Unassembled WGS sequence"/>
</dbReference>
<dbReference type="Gene3D" id="2.60.120.260">
    <property type="entry name" value="Galactose-binding domain-like"/>
    <property type="match status" value="1"/>
</dbReference>
<organism evidence="2 3">
    <name type="scientific">Diaporthe helianthi</name>
    <dbReference type="NCBI Taxonomy" id="158607"/>
    <lineage>
        <taxon>Eukaryota</taxon>
        <taxon>Fungi</taxon>
        <taxon>Dikarya</taxon>
        <taxon>Ascomycota</taxon>
        <taxon>Pezizomycotina</taxon>
        <taxon>Sordariomycetes</taxon>
        <taxon>Sordariomycetidae</taxon>
        <taxon>Diaporthales</taxon>
        <taxon>Diaporthaceae</taxon>
        <taxon>Diaporthe</taxon>
    </lineage>
</organism>
<feature type="domain" description="Rhamnogalacturonan lyase" evidence="1">
    <location>
        <begin position="177"/>
        <end position="278"/>
    </location>
</feature>
<sequence>MKGLVSYASLPLAGVLTKAHPVVERAAGPFLSQQRTYGVKLFYKDHDLVGDAAGHYVSYKLMVHRESATGDAVQLNMIHGTHFQVSSQDTFQVGKVWGLWLWLLNDGSVEDAEARAQDEFTAWPYAWFEDEAYQSRGSVSGRLVLSDGRPAAHAAVFLGDNEPNETALDMGSDYYYTGYADANGNWTIRFEVAANVSASAAGAGQATLIVSLAGYSTGASSVICANDQVIGNLTSGTPQLLNDPGSYRSATVAGEWRYFEFSFDSGLLSAGWNTVVFQV</sequence>
<dbReference type="InterPro" id="IPR008979">
    <property type="entry name" value="Galactose-bd-like_sf"/>
</dbReference>
<evidence type="ECO:0000313" key="3">
    <source>
        <dbReference type="Proteomes" id="UP000094444"/>
    </source>
</evidence>
<gene>
    <name evidence="2" type="ORF">DHEL01_v205416</name>
</gene>
<evidence type="ECO:0000313" key="2">
    <source>
        <dbReference type="EMBL" id="POS76187.1"/>
    </source>
</evidence>
<dbReference type="GO" id="GO:0016829">
    <property type="term" value="F:lyase activity"/>
    <property type="evidence" value="ECO:0007669"/>
    <property type="project" value="UniProtKB-KW"/>
</dbReference>
<comment type="caution">
    <text evidence="2">The sequence shown here is derived from an EMBL/GenBank/DDBJ whole genome shotgun (WGS) entry which is preliminary data.</text>
</comment>
<protein>
    <submittedName>
        <fullName evidence="2">Rhamnogalacturonate lyase</fullName>
    </submittedName>
</protein>
<dbReference type="Pfam" id="PF14683">
    <property type="entry name" value="CBM-like"/>
    <property type="match status" value="1"/>
</dbReference>
<dbReference type="InParanoid" id="A0A2P5I122"/>
<keyword evidence="3" id="KW-1185">Reference proteome</keyword>
<keyword evidence="2" id="KW-0456">Lyase</keyword>
<evidence type="ECO:0000259" key="1">
    <source>
        <dbReference type="Pfam" id="PF14683"/>
    </source>
</evidence>
<reference evidence="2" key="1">
    <citation type="submission" date="2017-09" db="EMBL/GenBank/DDBJ databases">
        <title>Polyketide synthases of a Diaporthe helianthi virulent isolate.</title>
        <authorList>
            <person name="Baroncelli R."/>
        </authorList>
    </citation>
    <scope>NUCLEOTIDE SEQUENCE [LARGE SCALE GENOMIC DNA]</scope>
    <source>
        <strain evidence="2">7/96</strain>
    </source>
</reference>
<dbReference type="InterPro" id="IPR029411">
    <property type="entry name" value="RG-lyase_III"/>
</dbReference>
<dbReference type="AlphaFoldDB" id="A0A2P5I122"/>
<dbReference type="EMBL" id="MAVT02000397">
    <property type="protein sequence ID" value="POS76187.1"/>
    <property type="molecule type" value="Genomic_DNA"/>
</dbReference>
<proteinExistence type="predicted"/>
<dbReference type="OrthoDB" id="1179585at2759"/>
<accession>A0A2P5I122</accession>
<dbReference type="STRING" id="158607.A0A2P5I122"/>
<name>A0A2P5I122_DIAHE</name>
<dbReference type="SUPFAM" id="SSF49785">
    <property type="entry name" value="Galactose-binding domain-like"/>
    <property type="match status" value="1"/>
</dbReference>